<accession>A0A523S1S9</accession>
<feature type="transmembrane region" description="Helical" evidence="7">
    <location>
        <begin position="75"/>
        <end position="98"/>
    </location>
</feature>
<evidence type="ECO:0000256" key="2">
    <source>
        <dbReference type="ARBA" id="ARBA00022448"/>
    </source>
</evidence>
<keyword evidence="4 7" id="KW-0812">Transmembrane</keyword>
<protein>
    <submittedName>
        <fullName evidence="9">Carbohydrate ABC transporter permease</fullName>
    </submittedName>
</protein>
<proteinExistence type="inferred from homology"/>
<keyword evidence="5 7" id="KW-1133">Transmembrane helix</keyword>
<name>A0A523S1S9_UNCAE</name>
<evidence type="ECO:0000256" key="3">
    <source>
        <dbReference type="ARBA" id="ARBA00022475"/>
    </source>
</evidence>
<dbReference type="Gene3D" id="1.10.3720.10">
    <property type="entry name" value="MetI-like"/>
    <property type="match status" value="1"/>
</dbReference>
<dbReference type="GO" id="GO:0055085">
    <property type="term" value="P:transmembrane transport"/>
    <property type="evidence" value="ECO:0007669"/>
    <property type="project" value="InterPro"/>
</dbReference>
<dbReference type="InterPro" id="IPR050901">
    <property type="entry name" value="BP-dep_ABC_trans_perm"/>
</dbReference>
<evidence type="ECO:0000313" key="9">
    <source>
        <dbReference type="EMBL" id="TET11962.1"/>
    </source>
</evidence>
<comment type="subcellular location">
    <subcellularLocation>
        <location evidence="1 7">Cell membrane</location>
        <topology evidence="1 7">Multi-pass membrane protein</topology>
    </subcellularLocation>
</comment>
<evidence type="ECO:0000313" key="10">
    <source>
        <dbReference type="Proteomes" id="UP000316360"/>
    </source>
</evidence>
<gene>
    <name evidence="9" type="ORF">E3J84_02220</name>
</gene>
<evidence type="ECO:0000256" key="1">
    <source>
        <dbReference type="ARBA" id="ARBA00004651"/>
    </source>
</evidence>
<sequence>TAFRHYILNSLKVSIAVALLSTLIASVGAYGLSRYQFYGKEFIGRMLLFVYVFPTILIIMPAYDLMAKLHLVDTHLALILIHTTLAAPFCTWLLRSFFDSIPGELEEAAAIDGCSKWKSFLHILVPLAAPGMLTAGIYAMVTSWGEYIFVLVMINSGTKKTVPLALAAYMSHVDIQWGRLLAGSALNVIPILVIFLPLAKIFLKGFLEGALK</sequence>
<feature type="transmembrane region" description="Helical" evidence="7">
    <location>
        <begin position="6"/>
        <end position="30"/>
    </location>
</feature>
<dbReference type="SUPFAM" id="SSF161098">
    <property type="entry name" value="MetI-like"/>
    <property type="match status" value="1"/>
</dbReference>
<evidence type="ECO:0000256" key="6">
    <source>
        <dbReference type="ARBA" id="ARBA00023136"/>
    </source>
</evidence>
<evidence type="ECO:0000259" key="8">
    <source>
        <dbReference type="PROSITE" id="PS50928"/>
    </source>
</evidence>
<dbReference type="InterPro" id="IPR035906">
    <property type="entry name" value="MetI-like_sf"/>
</dbReference>
<dbReference type="PANTHER" id="PTHR32243:SF18">
    <property type="entry name" value="INNER MEMBRANE ABC TRANSPORTER PERMEASE PROTEIN YCJP"/>
    <property type="match status" value="1"/>
</dbReference>
<comment type="caution">
    <text evidence="9">The sequence shown here is derived from an EMBL/GenBank/DDBJ whole genome shotgun (WGS) entry which is preliminary data.</text>
</comment>
<dbReference type="PANTHER" id="PTHR32243">
    <property type="entry name" value="MALTOSE TRANSPORT SYSTEM PERMEASE-RELATED"/>
    <property type="match status" value="1"/>
</dbReference>
<keyword evidence="3" id="KW-1003">Cell membrane</keyword>
<dbReference type="CDD" id="cd06261">
    <property type="entry name" value="TM_PBP2"/>
    <property type="match status" value="1"/>
</dbReference>
<dbReference type="Pfam" id="PF00528">
    <property type="entry name" value="BPD_transp_1"/>
    <property type="match status" value="1"/>
</dbReference>
<feature type="transmembrane region" description="Helical" evidence="7">
    <location>
        <begin position="42"/>
        <end position="63"/>
    </location>
</feature>
<dbReference type="InterPro" id="IPR000515">
    <property type="entry name" value="MetI-like"/>
</dbReference>
<evidence type="ECO:0000256" key="5">
    <source>
        <dbReference type="ARBA" id="ARBA00022989"/>
    </source>
</evidence>
<evidence type="ECO:0000256" key="7">
    <source>
        <dbReference type="RuleBase" id="RU363032"/>
    </source>
</evidence>
<keyword evidence="6 7" id="KW-0472">Membrane</keyword>
<feature type="transmembrane region" description="Helical" evidence="7">
    <location>
        <begin position="180"/>
        <end position="203"/>
    </location>
</feature>
<dbReference type="Proteomes" id="UP000316360">
    <property type="component" value="Unassembled WGS sequence"/>
</dbReference>
<dbReference type="EMBL" id="SOKJ01000117">
    <property type="protein sequence ID" value="TET11962.1"/>
    <property type="molecule type" value="Genomic_DNA"/>
</dbReference>
<dbReference type="PROSITE" id="PS50928">
    <property type="entry name" value="ABC_TM1"/>
    <property type="match status" value="1"/>
</dbReference>
<reference evidence="9 10" key="1">
    <citation type="submission" date="2019-03" db="EMBL/GenBank/DDBJ databases">
        <title>Metabolic potential of uncultured bacteria and archaea associated with petroleum seepage in deep-sea sediments.</title>
        <authorList>
            <person name="Dong X."/>
            <person name="Hubert C."/>
        </authorList>
    </citation>
    <scope>NUCLEOTIDE SEQUENCE [LARGE SCALE GENOMIC DNA]</scope>
    <source>
        <strain evidence="9">E44_bin7</strain>
    </source>
</reference>
<dbReference type="GO" id="GO:0005886">
    <property type="term" value="C:plasma membrane"/>
    <property type="evidence" value="ECO:0007669"/>
    <property type="project" value="UniProtKB-SubCell"/>
</dbReference>
<evidence type="ECO:0000256" key="4">
    <source>
        <dbReference type="ARBA" id="ARBA00022692"/>
    </source>
</evidence>
<feature type="non-terminal residue" evidence="9">
    <location>
        <position position="1"/>
    </location>
</feature>
<dbReference type="AlphaFoldDB" id="A0A523S1S9"/>
<feature type="domain" description="ABC transmembrane type-1" evidence="8">
    <location>
        <begin position="7"/>
        <end position="198"/>
    </location>
</feature>
<organism evidence="9 10">
    <name type="scientific">Aerophobetes bacterium</name>
    <dbReference type="NCBI Taxonomy" id="2030807"/>
    <lineage>
        <taxon>Bacteria</taxon>
        <taxon>Candidatus Aerophobota</taxon>
    </lineage>
</organism>
<keyword evidence="2 7" id="KW-0813">Transport</keyword>
<comment type="similarity">
    <text evidence="7">Belongs to the binding-protein-dependent transport system permease family.</text>
</comment>